<dbReference type="CDD" id="cd06561">
    <property type="entry name" value="AlkD_like"/>
    <property type="match status" value="1"/>
</dbReference>
<comment type="caution">
    <text evidence="1">The sequence shown here is derived from an EMBL/GenBank/DDBJ whole genome shotgun (WGS) entry which is preliminary data.</text>
</comment>
<protein>
    <recommendedName>
        <fullName evidence="3">DNA alkylation repair enzyme</fullName>
    </recommendedName>
</protein>
<dbReference type="SUPFAM" id="SSF48371">
    <property type="entry name" value="ARM repeat"/>
    <property type="match status" value="1"/>
</dbReference>
<dbReference type="Gene3D" id="1.25.10.90">
    <property type="match status" value="1"/>
</dbReference>
<dbReference type="STRING" id="887929.HMP0721_1824"/>
<dbReference type="AlphaFoldDB" id="E6MII9"/>
<dbReference type="EMBL" id="AEQN01000023">
    <property type="protein sequence ID" value="EFV01085.1"/>
    <property type="molecule type" value="Genomic_DNA"/>
</dbReference>
<organism evidence="1 2">
    <name type="scientific">Pseudoramibacter alactolyticus ATCC 23263</name>
    <dbReference type="NCBI Taxonomy" id="887929"/>
    <lineage>
        <taxon>Bacteria</taxon>
        <taxon>Bacillati</taxon>
        <taxon>Bacillota</taxon>
        <taxon>Clostridia</taxon>
        <taxon>Eubacteriales</taxon>
        <taxon>Eubacteriaceae</taxon>
        <taxon>Pseudoramibacter</taxon>
    </lineage>
</organism>
<dbReference type="Proteomes" id="UP000004754">
    <property type="component" value="Unassembled WGS sequence"/>
</dbReference>
<name>E6MII9_9FIRM</name>
<accession>E6MII9</accession>
<dbReference type="OrthoDB" id="9784740at2"/>
<dbReference type="InterPro" id="IPR014825">
    <property type="entry name" value="DNA_alkylation"/>
</dbReference>
<proteinExistence type="predicted"/>
<evidence type="ECO:0000313" key="1">
    <source>
        <dbReference type="EMBL" id="EFV01085.1"/>
    </source>
</evidence>
<gene>
    <name evidence="1" type="ORF">HMP0721_1824</name>
</gene>
<dbReference type="PANTHER" id="PTHR34070:SF1">
    <property type="entry name" value="DNA ALKYLATION REPAIR PROTEIN"/>
    <property type="match status" value="1"/>
</dbReference>
<sequence length="263" mass="30175">MNFNRETIYEQLTDMAEPAYRDFSRRLLPRCPDDAAAFPEGRPFSQDRLLGVRIPKLRRLAKQMVKADAGPDYLDAVLADTGAPIFEEQMLAAMLIGQTPWPEAVLLPRVAAFVPHIDNWSLCDGFAGELKAVSENRERFEVPLAVWLASANPWTKRFGIGLLMRYYCTEADLPRWFAAFDAMPQEHYYVRMGIAWALATAYAVFPKRIDHYLTDNRLAADTRLLTYQKLVESRKVSAEDKARFRMLKKAERLALKERQLKNG</sequence>
<keyword evidence="2" id="KW-1185">Reference proteome</keyword>
<reference evidence="1 2" key="1">
    <citation type="submission" date="2010-12" db="EMBL/GenBank/DDBJ databases">
        <authorList>
            <person name="Muzny D."/>
            <person name="Qin X."/>
            <person name="Deng J."/>
            <person name="Jiang H."/>
            <person name="Liu Y."/>
            <person name="Qu J."/>
            <person name="Song X.-Z."/>
            <person name="Zhang L."/>
            <person name="Thornton R."/>
            <person name="Coyle M."/>
            <person name="Francisco L."/>
            <person name="Jackson L."/>
            <person name="Javaid M."/>
            <person name="Korchina V."/>
            <person name="Kovar C."/>
            <person name="Mata R."/>
            <person name="Mathew T."/>
            <person name="Ngo R."/>
            <person name="Nguyen L."/>
            <person name="Nguyen N."/>
            <person name="Okwuonu G."/>
            <person name="Ongeri F."/>
            <person name="Pham C."/>
            <person name="Simmons D."/>
            <person name="Wilczek-Boney K."/>
            <person name="Hale W."/>
            <person name="Jakkamsetti A."/>
            <person name="Pham P."/>
            <person name="Ruth R."/>
            <person name="San Lucas F."/>
            <person name="Warren J."/>
            <person name="Zhang J."/>
            <person name="Zhao Z."/>
            <person name="Zhou C."/>
            <person name="Zhu D."/>
            <person name="Lee S."/>
            <person name="Bess C."/>
            <person name="Blankenburg K."/>
            <person name="Forbes L."/>
            <person name="Fu Q."/>
            <person name="Gubbala S."/>
            <person name="Hirani K."/>
            <person name="Jayaseelan J.C."/>
            <person name="Lara F."/>
            <person name="Munidasa M."/>
            <person name="Palculict T."/>
            <person name="Patil S."/>
            <person name="Pu L.-L."/>
            <person name="Saada N."/>
            <person name="Tang L."/>
            <person name="Weissenberger G."/>
            <person name="Zhu Y."/>
            <person name="Hemphill L."/>
            <person name="Shang Y."/>
            <person name="Youmans B."/>
            <person name="Ayvaz T."/>
            <person name="Ross M."/>
            <person name="Santibanez J."/>
            <person name="Aqrawi P."/>
            <person name="Gross S."/>
            <person name="Joshi V."/>
            <person name="Fowler G."/>
            <person name="Nazareth L."/>
            <person name="Reid J."/>
            <person name="Worley K."/>
            <person name="Petrosino J."/>
            <person name="Highlander S."/>
            <person name="Gibbs R."/>
        </authorList>
    </citation>
    <scope>NUCLEOTIDE SEQUENCE [LARGE SCALE GENOMIC DNA]</scope>
    <source>
        <strain evidence="1 2">ATCC 23263</strain>
    </source>
</reference>
<dbReference type="InterPro" id="IPR016024">
    <property type="entry name" value="ARM-type_fold"/>
</dbReference>
<dbReference type="Pfam" id="PF08713">
    <property type="entry name" value="DNA_alkylation"/>
    <property type="match status" value="1"/>
</dbReference>
<dbReference type="eggNOG" id="COG4912">
    <property type="taxonomic scope" value="Bacteria"/>
</dbReference>
<evidence type="ECO:0000313" key="2">
    <source>
        <dbReference type="Proteomes" id="UP000004754"/>
    </source>
</evidence>
<dbReference type="PANTHER" id="PTHR34070">
    <property type="entry name" value="ARMADILLO-TYPE FOLD"/>
    <property type="match status" value="1"/>
</dbReference>
<dbReference type="RefSeq" id="WP_006599246.1">
    <property type="nucleotide sequence ID" value="NZ_GL622359.1"/>
</dbReference>
<dbReference type="HOGENOM" id="CLU_095329_0_0_9"/>
<evidence type="ECO:0008006" key="3">
    <source>
        <dbReference type="Google" id="ProtNLM"/>
    </source>
</evidence>